<dbReference type="GO" id="GO:0006629">
    <property type="term" value="P:lipid metabolic process"/>
    <property type="evidence" value="ECO:0007669"/>
    <property type="project" value="InterPro"/>
</dbReference>
<dbReference type="SUPFAM" id="SSF51695">
    <property type="entry name" value="PLC-like phosphodiesterases"/>
    <property type="match status" value="2"/>
</dbReference>
<dbReference type="InterPro" id="IPR017946">
    <property type="entry name" value="PLC-like_Pdiesterase_TIM-brl"/>
</dbReference>
<dbReference type="Pfam" id="PF03009">
    <property type="entry name" value="GDPD"/>
    <property type="match status" value="1"/>
</dbReference>
<reference evidence="5 6" key="1">
    <citation type="submission" date="2016-11" db="EMBL/GenBank/DDBJ databases">
        <authorList>
            <person name="Jaros S."/>
            <person name="Januszkiewicz K."/>
            <person name="Wedrychowicz H."/>
        </authorList>
    </citation>
    <scope>NUCLEOTIDE SEQUENCE [LARGE SCALE GENOMIC DNA]</scope>
    <source>
        <strain evidence="5 6">NF2</strain>
    </source>
</reference>
<dbReference type="RefSeq" id="WP_088909975.1">
    <property type="nucleotide sequence ID" value="NZ_CP018145.1"/>
</dbReference>
<proteinExistence type="predicted"/>
<feature type="chain" id="PRO_5012420069" evidence="2">
    <location>
        <begin position="30"/>
        <end position="693"/>
    </location>
</feature>
<dbReference type="PROSITE" id="PS51841">
    <property type="entry name" value="LTD"/>
    <property type="match status" value="1"/>
</dbReference>
<dbReference type="InterPro" id="IPR036415">
    <property type="entry name" value="Lamin_tail_dom_sf"/>
</dbReference>
<dbReference type="InterPro" id="IPR001322">
    <property type="entry name" value="Lamin_tail_dom"/>
</dbReference>
<evidence type="ECO:0000313" key="6">
    <source>
        <dbReference type="Proteomes" id="UP000197781"/>
    </source>
</evidence>
<dbReference type="PROSITE" id="PS51704">
    <property type="entry name" value="GP_PDE"/>
    <property type="match status" value="1"/>
</dbReference>
<evidence type="ECO:0000259" key="4">
    <source>
        <dbReference type="PROSITE" id="PS51841"/>
    </source>
</evidence>
<evidence type="ECO:0000256" key="1">
    <source>
        <dbReference type="SAM" id="MobiDB-lite"/>
    </source>
</evidence>
<feature type="domain" description="LTD" evidence="4">
    <location>
        <begin position="26"/>
        <end position="167"/>
    </location>
</feature>
<dbReference type="GO" id="GO:0008081">
    <property type="term" value="F:phosphoric diester hydrolase activity"/>
    <property type="evidence" value="ECO:0007669"/>
    <property type="project" value="InterPro"/>
</dbReference>
<feature type="region of interest" description="Disordered" evidence="1">
    <location>
        <begin position="197"/>
        <end position="216"/>
    </location>
</feature>
<sequence>MELGKSSKKWLWSLMAASLVTGNMPSVMAQSAVSKTLLITEVVNDPLFDESTGEFIEITNISNDSIDLSGYMIGDEEKRGGNEGMHAFPEGTLIEPYQTIVISRYADGIVERHGVTPDFELFDSMEDVPELLPTDWATGSIYLANGGDHVILMDPEYNVVDSMAYMDAKVPGVISHPGVAGGHSMERLTEKDTNDASRDFVDQPKPTPGELLFGPNAQKDKIPVSDLKDDVLIVPEPKTGIVLPPTVIAMYDKKSELDTILEAEASSIFIPVKKSGKNGVVTQDGTSLDEVLEQIKGKAIPVIHIEDKKLVAEVDRLLQKENLSDVHIVSSRPEIVREMREKNNEYRGALVYIDGKLNEKKQKELVRSARSSRSNVVVLSQTAMTEDVIRYFRNRGLSVWGIDRANKSQASEMIEMGVAGVVSHDPKEVHELLAAYPEKSITQPPMVMAHRGIPSLKPENTMYAFEEAMELGVEIIETDVHKTKDGHLVLIHDFDLERTTNGTGKVKDFTLKELRELNANKLDPANPSWYQPEITDAVIPTMDELLEAAKGKAVLILEAKGIGYEKEMAKAIKEHDMVEDVIVSSFSSEVLERFAKLNPELGLGFTLSGTKPKEQLEQYAEKQVTDAVQLNAQYFINHQIVTPELIRFAKHRGIILTVYTVNEEADMKRATEAGVGGIITDYAQKLYNTQILP</sequence>
<evidence type="ECO:0000313" key="5">
    <source>
        <dbReference type="EMBL" id="ASJ56401.1"/>
    </source>
</evidence>
<evidence type="ECO:0000256" key="2">
    <source>
        <dbReference type="SAM" id="SignalP"/>
    </source>
</evidence>
<keyword evidence="2" id="KW-0732">Signal</keyword>
<dbReference type="AlphaFoldDB" id="A0A220MMU4"/>
<feature type="signal peptide" evidence="2">
    <location>
        <begin position="1"/>
        <end position="29"/>
    </location>
</feature>
<dbReference type="SUPFAM" id="SSF74853">
    <property type="entry name" value="Lamin A/C globular tail domain"/>
    <property type="match status" value="1"/>
</dbReference>
<feature type="domain" description="GP-PDE" evidence="3">
    <location>
        <begin position="445"/>
        <end position="690"/>
    </location>
</feature>
<dbReference type="PANTHER" id="PTHR46211:SF14">
    <property type="entry name" value="GLYCEROPHOSPHODIESTER PHOSPHODIESTERASE"/>
    <property type="match status" value="1"/>
</dbReference>
<evidence type="ECO:0000259" key="3">
    <source>
        <dbReference type="PROSITE" id="PS51704"/>
    </source>
</evidence>
<accession>A0A220MMU4</accession>
<dbReference type="Gene3D" id="2.60.40.1260">
    <property type="entry name" value="Lamin Tail domain"/>
    <property type="match status" value="1"/>
</dbReference>
<protein>
    <submittedName>
        <fullName evidence="5">Glycerophosphodiester phosphodiesterase</fullName>
    </submittedName>
</protein>
<dbReference type="Gene3D" id="3.20.20.190">
    <property type="entry name" value="Phosphatidylinositol (PI) phosphodiesterase"/>
    <property type="match status" value="2"/>
</dbReference>
<dbReference type="EMBL" id="CP018145">
    <property type="protein sequence ID" value="ASJ56401.1"/>
    <property type="molecule type" value="Genomic_DNA"/>
</dbReference>
<dbReference type="InterPro" id="IPR030395">
    <property type="entry name" value="GP_PDE_dom"/>
</dbReference>
<name>A0A220MMU4_9BACL</name>
<dbReference type="KEGG" id="bfm:BP422_24235"/>
<organism evidence="5 6">
    <name type="scientific">Brevibacillus formosus</name>
    <dbReference type="NCBI Taxonomy" id="54913"/>
    <lineage>
        <taxon>Bacteria</taxon>
        <taxon>Bacillati</taxon>
        <taxon>Bacillota</taxon>
        <taxon>Bacilli</taxon>
        <taxon>Bacillales</taxon>
        <taxon>Paenibacillaceae</taxon>
        <taxon>Brevibacillus</taxon>
    </lineage>
</organism>
<gene>
    <name evidence="5" type="ORF">BP422_24235</name>
</gene>
<dbReference type="Proteomes" id="UP000197781">
    <property type="component" value="Chromosome"/>
</dbReference>
<dbReference type="PANTHER" id="PTHR46211">
    <property type="entry name" value="GLYCEROPHOSPHORYL DIESTER PHOSPHODIESTERASE"/>
    <property type="match status" value="1"/>
</dbReference>
<dbReference type="Pfam" id="PF00932">
    <property type="entry name" value="LTD"/>
    <property type="match status" value="1"/>
</dbReference>